<evidence type="ECO:0000256" key="1">
    <source>
        <dbReference type="ARBA" id="ARBA00022723"/>
    </source>
</evidence>
<keyword evidence="4" id="KW-0514">Muscle protein</keyword>
<proteinExistence type="inferred from homology"/>
<keyword evidence="2" id="KW-0677">Repeat</keyword>
<name>A0ABM0ZZE6_APLCA</name>
<dbReference type="SUPFAM" id="SSF47473">
    <property type="entry name" value="EF-hand"/>
    <property type="match status" value="1"/>
</dbReference>
<dbReference type="CDD" id="cd00051">
    <property type="entry name" value="EFh"/>
    <property type="match status" value="1"/>
</dbReference>
<gene>
    <name evidence="8" type="primary">LOC106011701</name>
</gene>
<dbReference type="PROSITE" id="PS00018">
    <property type="entry name" value="EF_HAND_1"/>
    <property type="match status" value="4"/>
</dbReference>
<dbReference type="PANTHER" id="PTHR23048">
    <property type="entry name" value="MYOSIN LIGHT CHAIN 1, 3"/>
    <property type="match status" value="1"/>
</dbReference>
<dbReference type="InterPro" id="IPR018247">
    <property type="entry name" value="EF_Hand_1_Ca_BS"/>
</dbReference>
<organism evidence="7 8">
    <name type="scientific">Aplysia californica</name>
    <name type="common">California sea hare</name>
    <dbReference type="NCBI Taxonomy" id="6500"/>
    <lineage>
        <taxon>Eukaryota</taxon>
        <taxon>Metazoa</taxon>
        <taxon>Spiralia</taxon>
        <taxon>Lophotrochozoa</taxon>
        <taxon>Mollusca</taxon>
        <taxon>Gastropoda</taxon>
        <taxon>Heterobranchia</taxon>
        <taxon>Euthyneura</taxon>
        <taxon>Tectipleura</taxon>
        <taxon>Aplysiida</taxon>
        <taxon>Aplysioidea</taxon>
        <taxon>Aplysiidae</taxon>
        <taxon>Aplysia</taxon>
    </lineage>
</organism>
<accession>A0ABM0ZZE6</accession>
<protein>
    <submittedName>
        <fullName evidence="8">Calmodulin, striated muscle</fullName>
    </submittedName>
</protein>
<feature type="domain" description="EF-hand" evidence="6">
    <location>
        <begin position="116"/>
        <end position="144"/>
    </location>
</feature>
<evidence type="ECO:0000256" key="5">
    <source>
        <dbReference type="ARBA" id="ARBA00038202"/>
    </source>
</evidence>
<evidence type="ECO:0000256" key="4">
    <source>
        <dbReference type="ARBA" id="ARBA00023179"/>
    </source>
</evidence>
<dbReference type="RefSeq" id="XP_012937682.1">
    <property type="nucleotide sequence ID" value="XM_013082228.2"/>
</dbReference>
<evidence type="ECO:0000256" key="3">
    <source>
        <dbReference type="ARBA" id="ARBA00022837"/>
    </source>
</evidence>
<reference evidence="8" key="1">
    <citation type="submission" date="2025-08" db="UniProtKB">
        <authorList>
            <consortium name="RefSeq"/>
        </authorList>
    </citation>
    <scope>IDENTIFICATION</scope>
</reference>
<feature type="domain" description="EF-hand" evidence="6">
    <location>
        <begin position="40"/>
        <end position="75"/>
    </location>
</feature>
<dbReference type="Pfam" id="PF13499">
    <property type="entry name" value="EF-hand_7"/>
    <property type="match status" value="2"/>
</dbReference>
<dbReference type="InterPro" id="IPR050230">
    <property type="entry name" value="CALM/Myosin/TropC-like"/>
</dbReference>
<evidence type="ECO:0000313" key="8">
    <source>
        <dbReference type="RefSeq" id="XP_012937682.1"/>
    </source>
</evidence>
<dbReference type="InterPro" id="IPR002048">
    <property type="entry name" value="EF_hand_dom"/>
</dbReference>
<comment type="similarity">
    <text evidence="5">Belongs to the troponin C family.</text>
</comment>
<dbReference type="GeneID" id="106011701"/>
<dbReference type="SMART" id="SM00054">
    <property type="entry name" value="EFh"/>
    <property type="match status" value="4"/>
</dbReference>
<keyword evidence="7" id="KW-1185">Reference proteome</keyword>
<evidence type="ECO:0000313" key="7">
    <source>
        <dbReference type="Proteomes" id="UP000694888"/>
    </source>
</evidence>
<keyword evidence="1" id="KW-0479">Metal-binding</keyword>
<feature type="domain" description="EF-hand" evidence="6">
    <location>
        <begin position="4"/>
        <end position="39"/>
    </location>
</feature>
<dbReference type="PROSITE" id="PS50222">
    <property type="entry name" value="EF_HAND_2"/>
    <property type="match status" value="4"/>
</dbReference>
<dbReference type="Gene3D" id="1.10.238.10">
    <property type="entry name" value="EF-hand"/>
    <property type="match status" value="2"/>
</dbReference>
<dbReference type="PANTHER" id="PTHR23048:SF46">
    <property type="entry name" value="TROPONIN C-LIKE ISOFORM X1"/>
    <property type="match status" value="1"/>
</dbReference>
<evidence type="ECO:0000259" key="6">
    <source>
        <dbReference type="PROSITE" id="PS50222"/>
    </source>
</evidence>
<dbReference type="InterPro" id="IPR011992">
    <property type="entry name" value="EF-hand-dom_pair"/>
</dbReference>
<keyword evidence="3" id="KW-0106">Calcium</keyword>
<evidence type="ECO:0000256" key="2">
    <source>
        <dbReference type="ARBA" id="ARBA00022737"/>
    </source>
</evidence>
<feature type="domain" description="EF-hand" evidence="6">
    <location>
        <begin position="77"/>
        <end position="112"/>
    </location>
</feature>
<dbReference type="Proteomes" id="UP000694888">
    <property type="component" value="Unplaced"/>
</dbReference>
<sequence length="144" mass="16228">MSEEYKAKCKSFFDEADADGTGCVSRLELCKVAQRCGCNNTVDEISDWFDQIDKNDDDKLTFDEYWSALNKRDPADVTESQLRATFQDFDSDNSGYIGLEEVRTILEGAGEDPSLADQVLDAVDTNDDGKINAEEFLRAWKQTK</sequence>